<dbReference type="HOGENOM" id="CLU_024205_0_0_1"/>
<protein>
    <submittedName>
        <fullName evidence="3">Uncharacterized protein</fullName>
    </submittedName>
</protein>
<dbReference type="Proteomes" id="UP000027222">
    <property type="component" value="Unassembled WGS sequence"/>
</dbReference>
<organism evidence="3 4">
    <name type="scientific">Galerina marginata (strain CBS 339.88)</name>
    <dbReference type="NCBI Taxonomy" id="685588"/>
    <lineage>
        <taxon>Eukaryota</taxon>
        <taxon>Fungi</taxon>
        <taxon>Dikarya</taxon>
        <taxon>Basidiomycota</taxon>
        <taxon>Agaricomycotina</taxon>
        <taxon>Agaricomycetes</taxon>
        <taxon>Agaricomycetidae</taxon>
        <taxon>Agaricales</taxon>
        <taxon>Agaricineae</taxon>
        <taxon>Strophariaceae</taxon>
        <taxon>Galerina</taxon>
    </lineage>
</organism>
<keyword evidence="2" id="KW-0812">Transmembrane</keyword>
<proteinExistence type="predicted"/>
<keyword evidence="4" id="KW-1185">Reference proteome</keyword>
<feature type="compositionally biased region" description="Basic and acidic residues" evidence="1">
    <location>
        <begin position="55"/>
        <end position="74"/>
    </location>
</feature>
<feature type="compositionally biased region" description="Polar residues" evidence="1">
    <location>
        <begin position="513"/>
        <end position="522"/>
    </location>
</feature>
<evidence type="ECO:0000256" key="1">
    <source>
        <dbReference type="SAM" id="MobiDB-lite"/>
    </source>
</evidence>
<evidence type="ECO:0000256" key="2">
    <source>
        <dbReference type="SAM" id="Phobius"/>
    </source>
</evidence>
<feature type="region of interest" description="Disordered" evidence="1">
    <location>
        <begin position="497"/>
        <end position="522"/>
    </location>
</feature>
<dbReference type="InterPro" id="IPR040201">
    <property type="entry name" value="Mrg3-like"/>
</dbReference>
<sequence length="522" mass="57234">MFAVRLLSKNSHALRRVAHKTPLTGSLSVLHQQIVPGTPLITQKFRYYAVQSNQDQDKNENLEEQKKEGQKLQEEPEQDGQQKEQPGQERSLGGEDYLEPSGAWISSPYFIALLAVGVGLTGYGLYGLYSVMTMWPSEIRSDLRNGLRAKRKDDLDIAAQYLYRAWESAKTLPIQDFGDDPLLKITGIGIALGGVLEQNKKLEEAYKVYEDAFWYLRSFHLDLTPSTIDNRPELGVETLKALGPADKIRAVSLAYKLSELAQQLNKPSIHEEKWLVWSVEAILRAVLDSPPMAAAEVVSTVGPGTLGNGAGPNVRVLVEQLGLPAWTLQHDIAAPFEALGTFYANAGNISYALPLYLQAISILLPPTPHVASIEDRCRGAQIMGNVAELMTRTLDNKNPNQETIAQAEAWAKKGLDVVLAARKASPVQCDICEESFAVLLFNLAMIREVSGDTYRARALLSESLEQAKMIGMTEGIQHASDALKAIDIGQTPILAPQGQSQTWASSSASQGQPQTWASSSEK</sequence>
<dbReference type="PANTHER" id="PTHR28142">
    <property type="entry name" value="MITOCHONDRIAL INNER MEMBRANE I-AAA PROTEASE SUPERCOMPLEX SUBUNIT MGR3-RELATED"/>
    <property type="match status" value="1"/>
</dbReference>
<evidence type="ECO:0000313" key="4">
    <source>
        <dbReference type="Proteomes" id="UP000027222"/>
    </source>
</evidence>
<dbReference type="AlphaFoldDB" id="A0A067T1G7"/>
<reference evidence="4" key="1">
    <citation type="journal article" date="2014" name="Proc. Natl. Acad. Sci. U.S.A.">
        <title>Extensive sampling of basidiomycete genomes demonstrates inadequacy of the white-rot/brown-rot paradigm for wood decay fungi.</title>
        <authorList>
            <person name="Riley R."/>
            <person name="Salamov A.A."/>
            <person name="Brown D.W."/>
            <person name="Nagy L.G."/>
            <person name="Floudas D."/>
            <person name="Held B.W."/>
            <person name="Levasseur A."/>
            <person name="Lombard V."/>
            <person name="Morin E."/>
            <person name="Otillar R."/>
            <person name="Lindquist E.A."/>
            <person name="Sun H."/>
            <person name="LaButti K.M."/>
            <person name="Schmutz J."/>
            <person name="Jabbour D."/>
            <person name="Luo H."/>
            <person name="Baker S.E."/>
            <person name="Pisabarro A.G."/>
            <person name="Walton J.D."/>
            <person name="Blanchette R.A."/>
            <person name="Henrissat B."/>
            <person name="Martin F."/>
            <person name="Cullen D."/>
            <person name="Hibbett D.S."/>
            <person name="Grigoriev I.V."/>
        </authorList>
    </citation>
    <scope>NUCLEOTIDE SEQUENCE [LARGE SCALE GENOMIC DNA]</scope>
    <source>
        <strain evidence="4">CBS 339.88</strain>
    </source>
</reference>
<gene>
    <name evidence="3" type="ORF">GALMADRAFT_247391</name>
</gene>
<feature type="transmembrane region" description="Helical" evidence="2">
    <location>
        <begin position="109"/>
        <end position="131"/>
    </location>
</feature>
<dbReference type="STRING" id="685588.A0A067T1G7"/>
<accession>A0A067T1G7</accession>
<keyword evidence="2" id="KW-1133">Transmembrane helix</keyword>
<dbReference type="PANTHER" id="PTHR28142:SF1">
    <property type="entry name" value="MITOCHONDRIAL INNER MEMBRANE I-AAA PROTEASE SUPERCOMPLEX SUBUNIT MGR3-RELATED"/>
    <property type="match status" value="1"/>
</dbReference>
<evidence type="ECO:0000313" key="3">
    <source>
        <dbReference type="EMBL" id="KDR76177.1"/>
    </source>
</evidence>
<feature type="region of interest" description="Disordered" evidence="1">
    <location>
        <begin position="53"/>
        <end position="94"/>
    </location>
</feature>
<dbReference type="EMBL" id="KL142379">
    <property type="protein sequence ID" value="KDR76177.1"/>
    <property type="molecule type" value="Genomic_DNA"/>
</dbReference>
<feature type="compositionally biased region" description="Low complexity" evidence="1">
    <location>
        <begin position="497"/>
        <end position="512"/>
    </location>
</feature>
<name>A0A067T1G7_GALM3</name>
<dbReference type="OrthoDB" id="10050400at2759"/>
<keyword evidence="2" id="KW-0472">Membrane</keyword>